<protein>
    <recommendedName>
        <fullName evidence="3">histidine kinase</fullName>
        <ecNumber evidence="3">2.7.13.3</ecNumber>
    </recommendedName>
</protein>
<evidence type="ECO:0000256" key="9">
    <source>
        <dbReference type="SAM" id="Phobius"/>
    </source>
</evidence>
<keyword evidence="4" id="KW-0597">Phosphoprotein</keyword>
<dbReference type="Gene3D" id="3.30.565.10">
    <property type="entry name" value="Histidine kinase-like ATPase, C-terminal domain"/>
    <property type="match status" value="1"/>
</dbReference>
<dbReference type="PRINTS" id="PR00344">
    <property type="entry name" value="BCTRLSENSOR"/>
</dbReference>
<dbReference type="PANTHER" id="PTHR43547:SF2">
    <property type="entry name" value="HYBRID SIGNAL TRANSDUCTION HISTIDINE KINASE C"/>
    <property type="match status" value="1"/>
</dbReference>
<dbReference type="CDD" id="cd00082">
    <property type="entry name" value="HisKA"/>
    <property type="match status" value="1"/>
</dbReference>
<dbReference type="AlphaFoldDB" id="A0A495EUE7"/>
<comment type="subcellular location">
    <subcellularLocation>
        <location evidence="2">Cell membrane</location>
    </subcellularLocation>
</comment>
<accession>A0A495EUE7</accession>
<dbReference type="FunFam" id="3.30.565.10:FF:000006">
    <property type="entry name" value="Sensor histidine kinase WalK"/>
    <property type="match status" value="1"/>
</dbReference>
<keyword evidence="9" id="KW-0472">Membrane</keyword>
<dbReference type="InterPro" id="IPR036890">
    <property type="entry name" value="HATPase_C_sf"/>
</dbReference>
<dbReference type="Gene3D" id="1.10.287.130">
    <property type="match status" value="1"/>
</dbReference>
<comment type="caution">
    <text evidence="11">The sequence shown here is derived from an EMBL/GenBank/DDBJ whole genome shotgun (WGS) entry which is preliminary data.</text>
</comment>
<dbReference type="InterPro" id="IPR003594">
    <property type="entry name" value="HATPase_dom"/>
</dbReference>
<keyword evidence="9" id="KW-0812">Transmembrane</keyword>
<evidence type="ECO:0000313" key="11">
    <source>
        <dbReference type="EMBL" id="RKR20570.1"/>
    </source>
</evidence>
<evidence type="ECO:0000256" key="8">
    <source>
        <dbReference type="SAM" id="MobiDB-lite"/>
    </source>
</evidence>
<feature type="domain" description="Histidine kinase" evidence="10">
    <location>
        <begin position="339"/>
        <end position="553"/>
    </location>
</feature>
<feature type="transmembrane region" description="Helical" evidence="9">
    <location>
        <begin position="20"/>
        <end position="41"/>
    </location>
</feature>
<dbReference type="InterPro" id="IPR003661">
    <property type="entry name" value="HisK_dim/P_dom"/>
</dbReference>
<keyword evidence="6 11" id="KW-0418">Kinase</keyword>
<dbReference type="Gene3D" id="3.30.450.20">
    <property type="entry name" value="PAS domain"/>
    <property type="match status" value="1"/>
</dbReference>
<keyword evidence="5" id="KW-0808">Transferase</keyword>
<evidence type="ECO:0000256" key="7">
    <source>
        <dbReference type="ARBA" id="ARBA00023012"/>
    </source>
</evidence>
<proteinExistence type="predicted"/>
<keyword evidence="7" id="KW-0902">Two-component regulatory system</keyword>
<evidence type="ECO:0000313" key="12">
    <source>
        <dbReference type="Proteomes" id="UP000276055"/>
    </source>
</evidence>
<dbReference type="InterPro" id="IPR036097">
    <property type="entry name" value="HisK_dim/P_sf"/>
</dbReference>
<evidence type="ECO:0000256" key="3">
    <source>
        <dbReference type="ARBA" id="ARBA00012438"/>
    </source>
</evidence>
<feature type="region of interest" description="Disordered" evidence="8">
    <location>
        <begin position="238"/>
        <end position="261"/>
    </location>
</feature>
<dbReference type="InterPro" id="IPR005467">
    <property type="entry name" value="His_kinase_dom"/>
</dbReference>
<dbReference type="EC" id="2.7.13.3" evidence="3"/>
<dbReference type="Pfam" id="PF00512">
    <property type="entry name" value="HisKA"/>
    <property type="match status" value="1"/>
</dbReference>
<organism evidence="11 12">
    <name type="scientific">Arthrobacter oryzae</name>
    <dbReference type="NCBI Taxonomy" id="409290"/>
    <lineage>
        <taxon>Bacteria</taxon>
        <taxon>Bacillati</taxon>
        <taxon>Actinomycetota</taxon>
        <taxon>Actinomycetes</taxon>
        <taxon>Micrococcales</taxon>
        <taxon>Micrococcaceae</taxon>
        <taxon>Arthrobacter</taxon>
    </lineage>
</organism>
<keyword evidence="9" id="KW-1133">Transmembrane helix</keyword>
<dbReference type="Pfam" id="PF02518">
    <property type="entry name" value="HATPase_c"/>
    <property type="match status" value="1"/>
</dbReference>
<evidence type="ECO:0000256" key="2">
    <source>
        <dbReference type="ARBA" id="ARBA00004236"/>
    </source>
</evidence>
<evidence type="ECO:0000259" key="10">
    <source>
        <dbReference type="PROSITE" id="PS50109"/>
    </source>
</evidence>
<evidence type="ECO:0000256" key="5">
    <source>
        <dbReference type="ARBA" id="ARBA00022679"/>
    </source>
</evidence>
<dbReference type="Proteomes" id="UP000276055">
    <property type="component" value="Unassembled WGS sequence"/>
</dbReference>
<comment type="catalytic activity">
    <reaction evidence="1">
        <text>ATP + protein L-histidine = ADP + protein N-phospho-L-histidine.</text>
        <dbReference type="EC" id="2.7.13.3"/>
    </reaction>
</comment>
<dbReference type="SUPFAM" id="SSF55874">
    <property type="entry name" value="ATPase domain of HSP90 chaperone/DNA topoisomerase II/histidine kinase"/>
    <property type="match status" value="1"/>
</dbReference>
<evidence type="ECO:0000256" key="6">
    <source>
        <dbReference type="ARBA" id="ARBA00022777"/>
    </source>
</evidence>
<dbReference type="PROSITE" id="PS50109">
    <property type="entry name" value="HIS_KIN"/>
    <property type="match status" value="1"/>
</dbReference>
<dbReference type="RefSeq" id="WP_341867109.1">
    <property type="nucleotide sequence ID" value="NZ_RBIR01000002.1"/>
</dbReference>
<dbReference type="EMBL" id="RBIR01000002">
    <property type="protein sequence ID" value="RKR20570.1"/>
    <property type="molecule type" value="Genomic_DNA"/>
</dbReference>
<dbReference type="GO" id="GO:0005886">
    <property type="term" value="C:plasma membrane"/>
    <property type="evidence" value="ECO:0007669"/>
    <property type="project" value="UniProtKB-SubCell"/>
</dbReference>
<dbReference type="CDD" id="cd00075">
    <property type="entry name" value="HATPase"/>
    <property type="match status" value="1"/>
</dbReference>
<dbReference type="InterPro" id="IPR004358">
    <property type="entry name" value="Sig_transdc_His_kin-like_C"/>
</dbReference>
<dbReference type="GO" id="GO:0000155">
    <property type="term" value="F:phosphorelay sensor kinase activity"/>
    <property type="evidence" value="ECO:0007669"/>
    <property type="project" value="InterPro"/>
</dbReference>
<evidence type="ECO:0000256" key="1">
    <source>
        <dbReference type="ARBA" id="ARBA00000085"/>
    </source>
</evidence>
<dbReference type="SUPFAM" id="SSF47384">
    <property type="entry name" value="Homodimeric domain of signal transducing histidine kinase"/>
    <property type="match status" value="1"/>
</dbReference>
<dbReference type="PANTHER" id="PTHR43547">
    <property type="entry name" value="TWO-COMPONENT HISTIDINE KINASE"/>
    <property type="match status" value="1"/>
</dbReference>
<evidence type="ECO:0000256" key="4">
    <source>
        <dbReference type="ARBA" id="ARBA00022553"/>
    </source>
</evidence>
<name>A0A495EUE7_9MICC</name>
<gene>
    <name evidence="11" type="ORF">C8D78_1208</name>
</gene>
<dbReference type="SMART" id="SM00387">
    <property type="entry name" value="HATPase_c"/>
    <property type="match status" value="1"/>
</dbReference>
<reference evidence="11 12" key="1">
    <citation type="submission" date="2018-10" db="EMBL/GenBank/DDBJ databases">
        <title>Genomic Encyclopedia of Type Strains, Phase IV (KMG-IV): sequencing the most valuable type-strain genomes for metagenomic binning, comparative biology and taxonomic classification.</title>
        <authorList>
            <person name="Goeker M."/>
        </authorList>
    </citation>
    <scope>NUCLEOTIDE SEQUENCE [LARGE SCALE GENOMIC DNA]</scope>
    <source>
        <strain evidence="11 12">DSM 25586</strain>
    </source>
</reference>
<dbReference type="SMART" id="SM00388">
    <property type="entry name" value="HisKA"/>
    <property type="match status" value="1"/>
</dbReference>
<sequence>MARQRLIRYADRYVKALGPRARVLICQLPLALFMAGVLLAAPAAWPALLDSPFCRYALGLQAALLAACVLVPWQRFGPLAPLAIPVVDLVAIALLRDGSSAGLPDPGVLSVLPVVWISASTLSTAGSLSLSFAVPLLAALPWLLTDPAPPAARAGEAVLVPLMMFAVSLAMRFARARLRHEQWRIESKEAELQVLLEGSRERERLLNTILDTVDVGIVAVDAGGRRLLTNSWQTQLEESAATAPGAAETPKEESQLLLTGQDRTTPLPLERRPIRRALGGESFADYLVCFGEAADSRVVSTGARPLKNDAGDFRGAVVVFNEVTGLVDALAAKDEVVSTVSHEFRTPLTSIIGNLDLVLADTEGLDSPAVRRVEVAQRNAERLLALVSDLLMSASSAVHVHPRRTDLAGLVEASLGSAQAHAQASRVCLAMDVPGPLWANVDPLRISQALDNLVSNAIKYSPDGGSVRISASTGGGLVRLHVEDTGMGMTAADAARIFTRFFRSPVVRDGSIPGAGLGLSITKAIVERHGGTISCCTTPGHGSTFTVELPADGPPAAF</sequence>